<organism evidence="1 2">
    <name type="scientific">Lunatimonas lonarensis</name>
    <dbReference type="NCBI Taxonomy" id="1232681"/>
    <lineage>
        <taxon>Bacteria</taxon>
        <taxon>Pseudomonadati</taxon>
        <taxon>Bacteroidota</taxon>
        <taxon>Cytophagia</taxon>
        <taxon>Cytophagales</taxon>
        <taxon>Cyclobacteriaceae</taxon>
    </lineage>
</organism>
<proteinExistence type="predicted"/>
<dbReference type="Pfam" id="PF08238">
    <property type="entry name" value="Sel1"/>
    <property type="match status" value="5"/>
</dbReference>
<dbReference type="Proteomes" id="UP000013909">
    <property type="component" value="Unassembled WGS sequence"/>
</dbReference>
<dbReference type="OrthoDB" id="1523128at2"/>
<dbReference type="InterPro" id="IPR006597">
    <property type="entry name" value="Sel1-like"/>
</dbReference>
<dbReference type="InterPro" id="IPR011990">
    <property type="entry name" value="TPR-like_helical_dom_sf"/>
</dbReference>
<evidence type="ECO:0008006" key="3">
    <source>
        <dbReference type="Google" id="ProtNLM"/>
    </source>
</evidence>
<dbReference type="SUPFAM" id="SSF81901">
    <property type="entry name" value="HCP-like"/>
    <property type="match status" value="1"/>
</dbReference>
<dbReference type="PANTHER" id="PTHR11102:SF160">
    <property type="entry name" value="ERAD-ASSOCIATED E3 UBIQUITIN-PROTEIN LIGASE COMPONENT HRD3"/>
    <property type="match status" value="1"/>
</dbReference>
<sequence length="811" mass="89093">MENRLKRVGLLMIILLSTTFNSYGFDGLWSGRLKVTGLGLSSNVHLYLEEIPAGGGYKGILIYNLGKKSENITSVFGYSNSRGIRIMEVSQIRGVANTNLISISLRASKNPKTGVDVLRAERIYQVKSSLVFDTGSLEMSQSTDPLSASYRSLVNHNPPVTIRSPLVKNAAFATTKIAHNSYSILQFGLGTSQDLNRDLIEPLMEIIPDENSFKERSPDYTSYLKLPSPEQNEGARVLLRSVFLSSSTQAQVKVKLSLVNEYYKDTFRLAESILFLPVEDLFAENQSSAANYNDNPTMKAVGYEYGLGQMEPVVGRRTLEGLAQQGDAKAIGWLGYFKFFGKGGFNIDKGSGRELMFSVRDRLTRQAEGGDPESMFLIYQILSNTSPNPSERKISINYLQRASFMGYLPAQYESGLIALTSGSTEVARKLAEQSFAKGLPKSALILGLMHVEGRGGRKDVKQALAWYQRAADAGDATALGILSQLYSNGMDLPPDPTKAVAFAKQAANRGNSGAMVFLGDVFLNGNQGVKKDPKEALKWYTNAAEAGNSQGMLSLGLMFEKGNELGLVTDQKSAFYWINLAGINGNVSAMFALAGIYEEGVYTEMSQVKSRFWRAEAEALRPSEQRASPRAGEDIANFWKYADFSPTYYYLPDEDRVVSTGTDVMGGIFSGLFGSYLESRSQVQPQFNKVELIYEKDGERVYGGTISSGVREAIRIVGGKEVEAFARGRIKLGFLLDNVTANGISGYQNFSIDPKLPHGAFIMRIPGSPWVNFGTNNVHRFNQGGLIDIAINDADYSNNAGYFDVKIIVRD</sequence>
<comment type="caution">
    <text evidence="1">The sequence shown here is derived from an EMBL/GenBank/DDBJ whole genome shotgun (WGS) entry which is preliminary data.</text>
</comment>
<dbReference type="PANTHER" id="PTHR11102">
    <property type="entry name" value="SEL-1-LIKE PROTEIN"/>
    <property type="match status" value="1"/>
</dbReference>
<evidence type="ECO:0000313" key="2">
    <source>
        <dbReference type="Proteomes" id="UP000013909"/>
    </source>
</evidence>
<dbReference type="STRING" id="1232681.ADIS_3467"/>
<dbReference type="RefSeq" id="WP_010855600.1">
    <property type="nucleotide sequence ID" value="NZ_AQHR01000088.1"/>
</dbReference>
<dbReference type="InterPro" id="IPR050767">
    <property type="entry name" value="Sel1_AlgK"/>
</dbReference>
<keyword evidence="2" id="KW-1185">Reference proteome</keyword>
<evidence type="ECO:0000313" key="1">
    <source>
        <dbReference type="EMBL" id="EON76339.1"/>
    </source>
</evidence>
<reference evidence="1 2" key="1">
    <citation type="submission" date="2013-02" db="EMBL/GenBank/DDBJ databases">
        <title>A novel strain isolated from Lonar lake, Maharashtra, India.</title>
        <authorList>
            <person name="Singh A."/>
        </authorList>
    </citation>
    <scope>NUCLEOTIDE SEQUENCE [LARGE SCALE GENOMIC DNA]</scope>
    <source>
        <strain evidence="1 2">AK24</strain>
    </source>
</reference>
<dbReference type="Gene3D" id="1.25.40.10">
    <property type="entry name" value="Tetratricopeptide repeat domain"/>
    <property type="match status" value="2"/>
</dbReference>
<gene>
    <name evidence="1" type="ORF">ADIS_3467</name>
</gene>
<dbReference type="SMART" id="SM00671">
    <property type="entry name" value="SEL1"/>
    <property type="match status" value="5"/>
</dbReference>
<dbReference type="EMBL" id="AQHR01000088">
    <property type="protein sequence ID" value="EON76339.1"/>
    <property type="molecule type" value="Genomic_DNA"/>
</dbReference>
<protein>
    <recommendedName>
        <fullName evidence="3">Sel1 repeat family protein</fullName>
    </recommendedName>
</protein>
<accession>R7ZQQ2</accession>
<name>R7ZQQ2_9BACT</name>
<dbReference type="Gene3D" id="2.60.120.430">
    <property type="entry name" value="Galactose-binding lectin"/>
    <property type="match status" value="1"/>
</dbReference>
<dbReference type="AlphaFoldDB" id="R7ZQQ2"/>